<sequence>MRASIWCLLLLGCRVTSGDW</sequence>
<accession>A0A0A9I095</accession>
<name>A0A0A9I095_ARUDO</name>
<dbReference type="EMBL" id="GBRH01159328">
    <property type="protein sequence ID" value="JAE38568.1"/>
    <property type="molecule type" value="Transcribed_RNA"/>
</dbReference>
<organism evidence="1">
    <name type="scientific">Arundo donax</name>
    <name type="common">Giant reed</name>
    <name type="synonym">Donax arundinaceus</name>
    <dbReference type="NCBI Taxonomy" id="35708"/>
    <lineage>
        <taxon>Eukaryota</taxon>
        <taxon>Viridiplantae</taxon>
        <taxon>Streptophyta</taxon>
        <taxon>Embryophyta</taxon>
        <taxon>Tracheophyta</taxon>
        <taxon>Spermatophyta</taxon>
        <taxon>Magnoliopsida</taxon>
        <taxon>Liliopsida</taxon>
        <taxon>Poales</taxon>
        <taxon>Poaceae</taxon>
        <taxon>PACMAD clade</taxon>
        <taxon>Arundinoideae</taxon>
        <taxon>Arundineae</taxon>
        <taxon>Arundo</taxon>
    </lineage>
</organism>
<evidence type="ECO:0000313" key="1">
    <source>
        <dbReference type="EMBL" id="JAE38568.1"/>
    </source>
</evidence>
<proteinExistence type="predicted"/>
<protein>
    <submittedName>
        <fullName evidence="1">Uncharacterized protein</fullName>
    </submittedName>
</protein>
<reference evidence="1" key="1">
    <citation type="submission" date="2014-09" db="EMBL/GenBank/DDBJ databases">
        <authorList>
            <person name="Magalhaes I.L.F."/>
            <person name="Oliveira U."/>
            <person name="Santos F.R."/>
            <person name="Vidigal T.H.D.A."/>
            <person name="Brescovit A.D."/>
            <person name="Santos A.J."/>
        </authorList>
    </citation>
    <scope>NUCLEOTIDE SEQUENCE</scope>
    <source>
        <tissue evidence="1">Shoot tissue taken approximately 20 cm above the soil surface</tissue>
    </source>
</reference>
<reference evidence="1" key="2">
    <citation type="journal article" date="2015" name="Data Brief">
        <title>Shoot transcriptome of the giant reed, Arundo donax.</title>
        <authorList>
            <person name="Barrero R.A."/>
            <person name="Guerrero F.D."/>
            <person name="Moolhuijzen P."/>
            <person name="Goolsby J.A."/>
            <person name="Tidwell J."/>
            <person name="Bellgard S.E."/>
            <person name="Bellgard M.I."/>
        </authorList>
    </citation>
    <scope>NUCLEOTIDE SEQUENCE</scope>
    <source>
        <tissue evidence="1">Shoot tissue taken approximately 20 cm above the soil surface</tissue>
    </source>
</reference>
<dbReference type="AlphaFoldDB" id="A0A0A9I095"/>